<evidence type="ECO:0000256" key="1">
    <source>
        <dbReference type="ARBA" id="ARBA00006817"/>
    </source>
</evidence>
<dbReference type="CDD" id="cd07814">
    <property type="entry name" value="SRPBCC_CalC_Aha1-like"/>
    <property type="match status" value="1"/>
</dbReference>
<protein>
    <submittedName>
        <fullName evidence="3">SRPBCC domain-containing protein</fullName>
    </submittedName>
</protein>
<sequence length="177" mass="20293">MENLNETRPETAAREFVISRVFDAPRNLVFKAWTEAEQLEQWWGPKGLSLKVAKLEMRPGGMFHYCIGLPDGQSMWGRFIYSSIVEPERLVYINSFSDETGEIIRAPFSQEWPLEIHNTLTLTEQDGKTTLTQRSQPIHATAEERKTFEQALDALHKGCTGTFDQLEDYLAKLKVQA</sequence>
<dbReference type="Proteomes" id="UP001597374">
    <property type="component" value="Unassembled WGS sequence"/>
</dbReference>
<gene>
    <name evidence="3" type="ORF">ACFSKP_14530</name>
</gene>
<evidence type="ECO:0000313" key="4">
    <source>
        <dbReference type="Proteomes" id="UP001597374"/>
    </source>
</evidence>
<feature type="domain" description="Activator of Hsp90 ATPase homologue 1/2-like C-terminal" evidence="2">
    <location>
        <begin position="23"/>
        <end position="170"/>
    </location>
</feature>
<evidence type="ECO:0000313" key="3">
    <source>
        <dbReference type="EMBL" id="MFD2247481.1"/>
    </source>
</evidence>
<dbReference type="EMBL" id="JBHUIM010000002">
    <property type="protein sequence ID" value="MFD2247481.1"/>
    <property type="molecule type" value="Genomic_DNA"/>
</dbReference>
<dbReference type="RefSeq" id="WP_250430411.1">
    <property type="nucleotide sequence ID" value="NZ_JALPRR010000003.1"/>
</dbReference>
<accession>A0ABW5CYH9</accession>
<keyword evidence="4" id="KW-1185">Reference proteome</keyword>
<dbReference type="InterPro" id="IPR013538">
    <property type="entry name" value="ASHA1/2-like_C"/>
</dbReference>
<name>A0ABW5CYH9_9BACT</name>
<dbReference type="InterPro" id="IPR023393">
    <property type="entry name" value="START-like_dom_sf"/>
</dbReference>
<comment type="similarity">
    <text evidence="1">Belongs to the AHA1 family.</text>
</comment>
<evidence type="ECO:0000259" key="2">
    <source>
        <dbReference type="Pfam" id="PF08327"/>
    </source>
</evidence>
<dbReference type="SUPFAM" id="SSF55961">
    <property type="entry name" value="Bet v1-like"/>
    <property type="match status" value="1"/>
</dbReference>
<comment type="caution">
    <text evidence="3">The sequence shown here is derived from an EMBL/GenBank/DDBJ whole genome shotgun (WGS) entry which is preliminary data.</text>
</comment>
<organism evidence="3 4">
    <name type="scientific">Pontibacter ruber</name>
    <dbReference type="NCBI Taxonomy" id="1343895"/>
    <lineage>
        <taxon>Bacteria</taxon>
        <taxon>Pseudomonadati</taxon>
        <taxon>Bacteroidota</taxon>
        <taxon>Cytophagia</taxon>
        <taxon>Cytophagales</taxon>
        <taxon>Hymenobacteraceae</taxon>
        <taxon>Pontibacter</taxon>
    </lineage>
</organism>
<dbReference type="Gene3D" id="3.30.530.20">
    <property type="match status" value="1"/>
</dbReference>
<proteinExistence type="inferred from homology"/>
<reference evidence="4" key="1">
    <citation type="journal article" date="2019" name="Int. J. Syst. Evol. Microbiol.">
        <title>The Global Catalogue of Microorganisms (GCM) 10K type strain sequencing project: providing services to taxonomists for standard genome sequencing and annotation.</title>
        <authorList>
            <consortium name="The Broad Institute Genomics Platform"/>
            <consortium name="The Broad Institute Genome Sequencing Center for Infectious Disease"/>
            <person name="Wu L."/>
            <person name="Ma J."/>
        </authorList>
    </citation>
    <scope>NUCLEOTIDE SEQUENCE [LARGE SCALE GENOMIC DNA]</scope>
    <source>
        <strain evidence="4">CGMCC 4.1782</strain>
    </source>
</reference>
<dbReference type="Pfam" id="PF08327">
    <property type="entry name" value="AHSA1"/>
    <property type="match status" value="1"/>
</dbReference>